<evidence type="ECO:0000313" key="2">
    <source>
        <dbReference type="Proteomes" id="UP000657385"/>
    </source>
</evidence>
<protein>
    <submittedName>
        <fullName evidence="1">Uncharacterized protein</fullName>
    </submittedName>
</protein>
<proteinExistence type="predicted"/>
<evidence type="ECO:0000313" key="1">
    <source>
        <dbReference type="EMBL" id="MBF9068118.1"/>
    </source>
</evidence>
<gene>
    <name evidence="1" type="ORF">I2501_08705</name>
</gene>
<comment type="caution">
    <text evidence="1">The sequence shown here is derived from an EMBL/GenBank/DDBJ whole genome shotgun (WGS) entry which is preliminary data.</text>
</comment>
<dbReference type="AlphaFoldDB" id="A0A931FC54"/>
<organism evidence="1 2">
    <name type="scientific">Streptacidiphilus fuscans</name>
    <dbReference type="NCBI Taxonomy" id="2789292"/>
    <lineage>
        <taxon>Bacteria</taxon>
        <taxon>Bacillati</taxon>
        <taxon>Actinomycetota</taxon>
        <taxon>Actinomycetes</taxon>
        <taxon>Kitasatosporales</taxon>
        <taxon>Streptomycetaceae</taxon>
        <taxon>Streptacidiphilus</taxon>
    </lineage>
</organism>
<sequence>MTWEWATPGSNVWHNGSGVPTTTYSPQPQAFWVHPGGSACFRAFYTTAGNETPYGWDDVPGISAPVCITVKP</sequence>
<name>A0A931FC54_9ACTN</name>
<dbReference type="Proteomes" id="UP000657385">
    <property type="component" value="Unassembled WGS sequence"/>
</dbReference>
<accession>A0A931FC54</accession>
<dbReference type="RefSeq" id="WP_196193285.1">
    <property type="nucleotide sequence ID" value="NZ_JADPRT010000003.1"/>
</dbReference>
<dbReference type="EMBL" id="JADPRT010000003">
    <property type="protein sequence ID" value="MBF9068118.1"/>
    <property type="molecule type" value="Genomic_DNA"/>
</dbReference>
<keyword evidence="2" id="KW-1185">Reference proteome</keyword>
<reference evidence="1" key="1">
    <citation type="submission" date="2020-11" db="EMBL/GenBank/DDBJ databases">
        <title>Isolation and identification of active actinomycetes.</title>
        <authorList>
            <person name="Yu B."/>
        </authorList>
    </citation>
    <scope>NUCLEOTIDE SEQUENCE</scope>
    <source>
        <strain evidence="1">NEAU-YB345</strain>
    </source>
</reference>